<feature type="binding site" evidence="26">
    <location>
        <position position="456"/>
    </location>
    <ligand>
        <name>Mg(2+)</name>
        <dbReference type="ChEBI" id="CHEBI:18420"/>
    </ligand>
</feature>
<dbReference type="GO" id="GO:0042995">
    <property type="term" value="C:cell projection"/>
    <property type="evidence" value="ECO:0007669"/>
    <property type="project" value="UniProtKB-SubCell"/>
</dbReference>
<evidence type="ECO:0000259" key="30">
    <source>
        <dbReference type="Pfam" id="PF16212"/>
    </source>
</evidence>
<feature type="active site" description="4-aspartylphosphate intermediate" evidence="24">
    <location>
        <position position="454"/>
    </location>
</feature>
<keyword evidence="9 27" id="KW-0812">Transmembrane</keyword>
<dbReference type="PROSITE" id="PS00154">
    <property type="entry name" value="ATPASE_E1_E2"/>
    <property type="match status" value="1"/>
</dbReference>
<comment type="similarity">
    <text evidence="7 27">Belongs to the cation transport ATPase (P-type) (TC 3.A.3) family. Type IV subfamily.</text>
</comment>
<keyword evidence="12" id="KW-0256">Endoplasmic reticulum</keyword>
<keyword evidence="16 27" id="KW-1133">Transmembrane helix</keyword>
<dbReference type="SUPFAM" id="SSF81660">
    <property type="entry name" value="Metal cation-transporting ATPase, ATP-binding domain N"/>
    <property type="match status" value="1"/>
</dbReference>
<dbReference type="NCBIfam" id="TIGR01652">
    <property type="entry name" value="ATPase-Plipid"/>
    <property type="match status" value="1"/>
</dbReference>
<feature type="domain" description="P-type ATPase C-terminal" evidence="30">
    <location>
        <begin position="912"/>
        <end position="1166"/>
    </location>
</feature>
<evidence type="ECO:0000256" key="11">
    <source>
        <dbReference type="ARBA" id="ARBA00022741"/>
    </source>
</evidence>
<dbReference type="GO" id="GO:0140327">
    <property type="term" value="F:flippase activity"/>
    <property type="evidence" value="ECO:0007669"/>
    <property type="project" value="UniProtKB-ARBA"/>
</dbReference>
<evidence type="ECO:0000256" key="19">
    <source>
        <dbReference type="ARBA" id="ARBA00023273"/>
    </source>
</evidence>
<evidence type="ECO:0000256" key="15">
    <source>
        <dbReference type="ARBA" id="ARBA00022967"/>
    </source>
</evidence>
<dbReference type="GeneTree" id="ENSGT00940000158002"/>
<dbReference type="SFLD" id="SFLDS00003">
    <property type="entry name" value="Haloacid_Dehalogenase"/>
    <property type="match status" value="1"/>
</dbReference>
<organism evidence="31 32">
    <name type="scientific">Leptobrachium leishanense</name>
    <name type="common">Leishan spiny toad</name>
    <dbReference type="NCBI Taxonomy" id="445787"/>
    <lineage>
        <taxon>Eukaryota</taxon>
        <taxon>Metazoa</taxon>
        <taxon>Chordata</taxon>
        <taxon>Craniata</taxon>
        <taxon>Vertebrata</taxon>
        <taxon>Euteleostomi</taxon>
        <taxon>Amphibia</taxon>
        <taxon>Batrachia</taxon>
        <taxon>Anura</taxon>
        <taxon>Pelobatoidea</taxon>
        <taxon>Megophryidae</taxon>
        <taxon>Leptobrachium</taxon>
    </lineage>
</organism>
<comment type="catalytic activity">
    <reaction evidence="21">
        <text>a 1,2-diacyl-sn-glycero-3-phospho-L-serine(out) + ATP + H2O = a 1,2-diacyl-sn-glycero-3-phospho-L-serine(in) + ADP + phosphate + H(+)</text>
        <dbReference type="Rhea" id="RHEA:38567"/>
        <dbReference type="ChEBI" id="CHEBI:15377"/>
        <dbReference type="ChEBI" id="CHEBI:15378"/>
        <dbReference type="ChEBI" id="CHEBI:30616"/>
        <dbReference type="ChEBI" id="CHEBI:43474"/>
        <dbReference type="ChEBI" id="CHEBI:57262"/>
        <dbReference type="ChEBI" id="CHEBI:456216"/>
    </reaction>
    <physiologicalReaction direction="left-to-right" evidence="21">
        <dbReference type="Rhea" id="RHEA:38568"/>
    </physiologicalReaction>
</comment>
<dbReference type="NCBIfam" id="TIGR01494">
    <property type="entry name" value="ATPase_P-type"/>
    <property type="match status" value="1"/>
</dbReference>
<feature type="compositionally biased region" description="Basic and acidic residues" evidence="28">
    <location>
        <begin position="41"/>
        <end position="53"/>
    </location>
</feature>
<comment type="subcellular location">
    <subcellularLocation>
        <location evidence="2">Apical cell membrane</location>
    </subcellularLocation>
    <subcellularLocation>
        <location evidence="6">Cell membrane</location>
        <topology evidence="6">Multi-pass membrane protein</topology>
    </subcellularLocation>
    <subcellularLocation>
        <location evidence="4">Cell projection</location>
    </subcellularLocation>
    <subcellularLocation>
        <location evidence="3">Endoplasmic reticulum</location>
    </subcellularLocation>
    <subcellularLocation>
        <location evidence="5">Golgi apparatus</location>
    </subcellularLocation>
    <subcellularLocation>
        <location evidence="27">Membrane</location>
        <topology evidence="27">Multi-pass membrane protein</topology>
    </subcellularLocation>
</comment>
<feature type="binding site" evidence="25">
    <location>
        <position position="456"/>
    </location>
    <ligand>
        <name>ATP</name>
        <dbReference type="ChEBI" id="CHEBI:30616"/>
    </ligand>
</feature>
<evidence type="ECO:0000313" key="32">
    <source>
        <dbReference type="Proteomes" id="UP000694569"/>
    </source>
</evidence>
<feature type="binding site" evidence="25">
    <location>
        <position position="547"/>
    </location>
    <ligand>
        <name>ATP</name>
        <dbReference type="ChEBI" id="CHEBI:30616"/>
    </ligand>
</feature>
<dbReference type="InterPro" id="IPR036412">
    <property type="entry name" value="HAD-like_sf"/>
</dbReference>
<feature type="binding site" evidence="25">
    <location>
        <position position="724"/>
    </location>
    <ligand>
        <name>ATP</name>
        <dbReference type="ChEBI" id="CHEBI:30616"/>
    </ligand>
</feature>
<feature type="compositionally biased region" description="Acidic residues" evidence="28">
    <location>
        <begin position="24"/>
        <end position="33"/>
    </location>
</feature>
<gene>
    <name evidence="31" type="primary">ATP8B1</name>
</gene>
<feature type="transmembrane region" description="Helical" evidence="27">
    <location>
        <begin position="1026"/>
        <end position="1050"/>
    </location>
</feature>
<dbReference type="Proteomes" id="UP000694569">
    <property type="component" value="Unplaced"/>
</dbReference>
<dbReference type="InterPro" id="IPR023214">
    <property type="entry name" value="HAD_sf"/>
</dbReference>
<feature type="binding site" evidence="25">
    <location>
        <position position="889"/>
    </location>
    <ligand>
        <name>ATP</name>
        <dbReference type="ChEBI" id="CHEBI:30616"/>
    </ligand>
</feature>
<evidence type="ECO:0000256" key="12">
    <source>
        <dbReference type="ARBA" id="ARBA00022824"/>
    </source>
</evidence>
<feature type="binding site" evidence="25">
    <location>
        <position position="588"/>
    </location>
    <ligand>
        <name>ATP</name>
        <dbReference type="ChEBI" id="CHEBI:30616"/>
    </ligand>
</feature>
<dbReference type="InterPro" id="IPR001757">
    <property type="entry name" value="P_typ_ATPase"/>
</dbReference>
<keyword evidence="14 26" id="KW-0460">Magnesium</keyword>
<evidence type="ECO:0000256" key="4">
    <source>
        <dbReference type="ARBA" id="ARBA00004316"/>
    </source>
</evidence>
<evidence type="ECO:0000256" key="9">
    <source>
        <dbReference type="ARBA" id="ARBA00022692"/>
    </source>
</evidence>
<name>A0A8C5LU49_9ANUR</name>
<evidence type="ECO:0000256" key="23">
    <source>
        <dbReference type="ARBA" id="ARBA00062467"/>
    </source>
</evidence>
<dbReference type="Ensembl" id="ENSLLET00000003412.1">
    <property type="protein sequence ID" value="ENSLLEP00000003254.1"/>
    <property type="gene ID" value="ENSLLEG00000002029.1"/>
</dbReference>
<dbReference type="SUPFAM" id="SSF81653">
    <property type="entry name" value="Calcium ATPase, transduction domain A"/>
    <property type="match status" value="1"/>
</dbReference>
<dbReference type="Gene3D" id="3.40.50.1000">
    <property type="entry name" value="HAD superfamily/HAD-like"/>
    <property type="match status" value="1"/>
</dbReference>
<dbReference type="InterPro" id="IPR023299">
    <property type="entry name" value="ATPase_P-typ_cyto_dom_N"/>
</dbReference>
<evidence type="ECO:0000313" key="31">
    <source>
        <dbReference type="Ensembl" id="ENSLLEP00000003254.1"/>
    </source>
</evidence>
<feature type="binding site" evidence="25">
    <location>
        <position position="454"/>
    </location>
    <ligand>
        <name>ATP</name>
        <dbReference type="ChEBI" id="CHEBI:30616"/>
    </ligand>
</feature>
<feature type="transmembrane region" description="Helical" evidence="27">
    <location>
        <begin position="976"/>
        <end position="996"/>
    </location>
</feature>
<feature type="domain" description="P-type ATPase N-terminal" evidence="29">
    <location>
        <begin position="72"/>
        <end position="142"/>
    </location>
</feature>
<keyword evidence="32" id="KW-1185">Reference proteome</keyword>
<comment type="catalytic activity">
    <reaction evidence="20 27">
        <text>ATP + H2O + phospholipidSide 1 = ADP + phosphate + phospholipidSide 2.</text>
        <dbReference type="EC" id="7.6.2.1"/>
    </reaction>
</comment>
<comment type="catalytic activity">
    <reaction evidence="22">
        <text>a 1,2-diacyl-sn-glycero-3-phosphocholine(out) + ATP + H2O = a 1,2-diacyl-sn-glycero-3-phosphocholine(in) + ADP + phosphate + H(+)</text>
        <dbReference type="Rhea" id="RHEA:38583"/>
        <dbReference type="ChEBI" id="CHEBI:15377"/>
        <dbReference type="ChEBI" id="CHEBI:15378"/>
        <dbReference type="ChEBI" id="CHEBI:30616"/>
        <dbReference type="ChEBI" id="CHEBI:43474"/>
        <dbReference type="ChEBI" id="CHEBI:57643"/>
        <dbReference type="ChEBI" id="CHEBI:456216"/>
    </reaction>
    <physiologicalReaction direction="left-to-right" evidence="22">
        <dbReference type="Rhea" id="RHEA:38584"/>
    </physiologicalReaction>
</comment>
<dbReference type="OrthoDB" id="377733at2759"/>
<dbReference type="GO" id="GO:0016324">
    <property type="term" value="C:apical plasma membrane"/>
    <property type="evidence" value="ECO:0007669"/>
    <property type="project" value="UniProtKB-SubCell"/>
</dbReference>
<evidence type="ECO:0000256" key="14">
    <source>
        <dbReference type="ARBA" id="ARBA00022842"/>
    </source>
</evidence>
<dbReference type="GO" id="GO:0005524">
    <property type="term" value="F:ATP binding"/>
    <property type="evidence" value="ECO:0007669"/>
    <property type="project" value="UniProtKB-UniRule"/>
</dbReference>
<evidence type="ECO:0000256" key="8">
    <source>
        <dbReference type="ARBA" id="ARBA00022475"/>
    </source>
</evidence>
<dbReference type="GO" id="GO:0005802">
    <property type="term" value="C:trans-Golgi network"/>
    <property type="evidence" value="ECO:0007669"/>
    <property type="project" value="TreeGrafter"/>
</dbReference>
<feature type="transmembrane region" description="Helical" evidence="27">
    <location>
        <begin position="337"/>
        <end position="360"/>
    </location>
</feature>
<evidence type="ECO:0000256" key="5">
    <source>
        <dbReference type="ARBA" id="ARBA00004555"/>
    </source>
</evidence>
<evidence type="ECO:0000259" key="29">
    <source>
        <dbReference type="Pfam" id="PF16209"/>
    </source>
</evidence>
<evidence type="ECO:0000256" key="26">
    <source>
        <dbReference type="PIRSR" id="PIRSR606539-3"/>
    </source>
</evidence>
<keyword evidence="8" id="KW-1003">Cell membrane</keyword>
<dbReference type="SFLD" id="SFLDG00002">
    <property type="entry name" value="C1.7:_P-type_atpase_like"/>
    <property type="match status" value="1"/>
</dbReference>
<dbReference type="InterPro" id="IPR006539">
    <property type="entry name" value="P-type_ATPase_IV"/>
</dbReference>
<keyword evidence="17" id="KW-0333">Golgi apparatus</keyword>
<reference evidence="31" key="1">
    <citation type="submission" date="2025-08" db="UniProtKB">
        <authorList>
            <consortium name="Ensembl"/>
        </authorList>
    </citation>
    <scope>IDENTIFICATION</scope>
</reference>
<dbReference type="GO" id="GO:0045332">
    <property type="term" value="P:phospholipid translocation"/>
    <property type="evidence" value="ECO:0007669"/>
    <property type="project" value="UniProtKB-ARBA"/>
</dbReference>
<keyword evidence="19" id="KW-0966">Cell projection</keyword>
<feature type="transmembrane region" description="Helical" evidence="27">
    <location>
        <begin position="943"/>
        <end position="964"/>
    </location>
</feature>
<dbReference type="PANTHER" id="PTHR24092">
    <property type="entry name" value="PROBABLE PHOSPHOLIPID-TRANSPORTING ATPASE"/>
    <property type="match status" value="1"/>
</dbReference>
<evidence type="ECO:0000256" key="13">
    <source>
        <dbReference type="ARBA" id="ARBA00022840"/>
    </source>
</evidence>
<evidence type="ECO:0000256" key="1">
    <source>
        <dbReference type="ARBA" id="ARBA00001946"/>
    </source>
</evidence>
<evidence type="ECO:0000256" key="17">
    <source>
        <dbReference type="ARBA" id="ARBA00023034"/>
    </source>
</evidence>
<feature type="binding site" evidence="25">
    <location>
        <position position="611"/>
    </location>
    <ligand>
        <name>ATP</name>
        <dbReference type="ChEBI" id="CHEBI:30616"/>
    </ligand>
</feature>
<dbReference type="GO" id="GO:0005548">
    <property type="term" value="F:phospholipid transporter activity"/>
    <property type="evidence" value="ECO:0007669"/>
    <property type="project" value="UniProtKB-ARBA"/>
</dbReference>
<evidence type="ECO:0000256" key="18">
    <source>
        <dbReference type="ARBA" id="ARBA00023136"/>
    </source>
</evidence>
<reference evidence="31" key="2">
    <citation type="submission" date="2025-09" db="UniProtKB">
        <authorList>
            <consortium name="Ensembl"/>
        </authorList>
    </citation>
    <scope>IDENTIFICATION</scope>
</reference>
<sequence length="1246" mass="142043">MNTDYDTTFEEDSQMPNDEVMPYSDDETDDELDSPQTVEPEQNRINKEAEQTREPLSKEYSWQVQANDPNFFNQPEFQKKSFLCFKKSKYSGNAIKTYKYNPITFLPLNLFEQFKRAANAYFLVLLILQAIPEISTVSWSTTLIPLLLVLGITAIKDLVDDIARHKMDNEINNRPSEVMVDGKFKKTKWKNIHVGDIIRIKKNGFIPADVLLLSSTDPNSLCYVETAELDGETNLKFKMSLEVTDQLLQEESALATFDGLVVCEEPNNRLDKFVGTLHWRGMSYGLDADKILLRGCTVRNTHYCHGLVLFAGADTKIMRNSGKTRLKRTKIDYLMNYMVYTIFVLLILCAAGLAIGQSFWEANLGLSNVSWYLNDGKAYSPGYRGFLGFWGYIIVLNTMVPISLYVSVEVIRLGQSYFINWDLQMFYPVKDTPAKARTTTLNEQLGQIQYIFSDKTGTLTQNVMTFKKCTINAETYGKYRHVHTVDFGWNPLADPKFTFNDHYLIEQIRSGKDADVHLFFKLLALCHTVMVEKVDNDLVYQAASPDEGALVTAARNFGFVFLSRTQSTITISELGTEKTYDVLGILDFNSDRKRMSIIVREPDGSIRLYCKGADTVVYERLHPNNPIQEQTQEALDIFANETLRTLCLCYKDISREEYDRWNKKYMAATVTTNNRDEELDKVYEEIETNLLLLGATAIEDKLQDDVPLTISKLAKADIKIWVLTGDKKETAENIGYACELLTDETAICYGEDINALLHTRMENQRNRAAGNPGASLNSTEPYFQTDQKRALIITGSWLNEILLEKKKKKRRKGLKLKFPKTAEQKQQDLMEKKVAYVMKEQKQKNFVDLACECTSVICCRVTPKQKAMVVDLVKKYKKAVTLAIGDGANDVNMIKTAHIGVGISGQEGMQAVMSSDYSFGQFKYLQRLILVHGRWSYIRMCKFLRFFFYKNFAFTLVHFWYAFFNGFSAQTVYEDWFIALYNVLYSSLPVLLVGLLDQDVSDKLSLRFPRLYIPGQKDLLFNYKKFFLSLTHGIITSLIIFFIPYGAFLLTMGQDGEAPSDYQSFAVTTATALVITVNFQIGLDTSYWTFVNAFSVFGSIAIYFGIMFDLHSGGIHVLFPSKFIFTGAAPNALRQPYLWLTIILTVAFCLLPIVAIRFLSKMIWPSESDMIQRNRKKYKEEAKWKPRHSTIRRGATARRSAYAFSHQRGYADLISTGRTIQKKRATLDAVLGGNAAEIVQSAANTL</sequence>
<evidence type="ECO:0000256" key="16">
    <source>
        <dbReference type="ARBA" id="ARBA00022989"/>
    </source>
</evidence>
<feature type="transmembrane region" description="Helical" evidence="27">
    <location>
        <begin position="1062"/>
        <end position="1081"/>
    </location>
</feature>
<keyword evidence="11 25" id="KW-0547">Nucleotide-binding</keyword>
<evidence type="ECO:0000256" key="10">
    <source>
        <dbReference type="ARBA" id="ARBA00022723"/>
    </source>
</evidence>
<feature type="binding site" evidence="26">
    <location>
        <position position="454"/>
    </location>
    <ligand>
        <name>Mg(2+)</name>
        <dbReference type="ChEBI" id="CHEBI:18420"/>
    </ligand>
</feature>
<feature type="transmembrane region" description="Helical" evidence="27">
    <location>
        <begin position="389"/>
        <end position="408"/>
    </location>
</feature>
<dbReference type="InterPro" id="IPR044492">
    <property type="entry name" value="P_typ_ATPase_HD_dom"/>
</dbReference>
<feature type="binding site" evidence="25">
    <location>
        <position position="860"/>
    </location>
    <ligand>
        <name>ATP</name>
        <dbReference type="ChEBI" id="CHEBI:30616"/>
    </ligand>
</feature>
<dbReference type="CDD" id="cd02073">
    <property type="entry name" value="P-type_ATPase_APLT_Dnf-like"/>
    <property type="match status" value="1"/>
</dbReference>
<feature type="binding site" evidence="26">
    <location>
        <position position="886"/>
    </location>
    <ligand>
        <name>Mg(2+)</name>
        <dbReference type="ChEBI" id="CHEBI:18420"/>
    </ligand>
</feature>
<feature type="binding site" evidence="25">
    <location>
        <position position="725"/>
    </location>
    <ligand>
        <name>ATP</name>
        <dbReference type="ChEBI" id="CHEBI:30616"/>
    </ligand>
</feature>
<feature type="binding site" evidence="25">
    <location>
        <position position="866"/>
    </location>
    <ligand>
        <name>ATP</name>
        <dbReference type="ChEBI" id="CHEBI:30616"/>
    </ligand>
</feature>
<feature type="region of interest" description="Disordered" evidence="28">
    <location>
        <begin position="1"/>
        <end position="53"/>
    </location>
</feature>
<comment type="subunit">
    <text evidence="23">Component of a P4-ATPase flippase complex which consists of a catalytic alpha subunit ATP8B1 and an accessory beta subunit TMEM30A. The flippase ATP8B1:TMEM30A complex can form an intermediate phosphoenzyme in vitro. Also interacts with beta subunit TMEM30B.</text>
</comment>
<evidence type="ECO:0000256" key="2">
    <source>
        <dbReference type="ARBA" id="ARBA00004221"/>
    </source>
</evidence>
<dbReference type="InterPro" id="IPR008250">
    <property type="entry name" value="ATPase_P-typ_transduc_dom_A_sf"/>
</dbReference>
<dbReference type="GO" id="GO:0005783">
    <property type="term" value="C:endoplasmic reticulum"/>
    <property type="evidence" value="ECO:0007669"/>
    <property type="project" value="UniProtKB-SubCell"/>
</dbReference>
<feature type="binding site" evidence="25">
    <location>
        <position position="726"/>
    </location>
    <ligand>
        <name>ATP</name>
        <dbReference type="ChEBI" id="CHEBI:30616"/>
    </ligand>
</feature>
<evidence type="ECO:0000256" key="24">
    <source>
        <dbReference type="PIRSR" id="PIRSR606539-1"/>
    </source>
</evidence>
<dbReference type="InterPro" id="IPR023298">
    <property type="entry name" value="ATPase_P-typ_TM_dom_sf"/>
</dbReference>
<dbReference type="Pfam" id="PF13246">
    <property type="entry name" value="Cation_ATPase"/>
    <property type="match status" value="1"/>
</dbReference>
<feature type="binding site" evidence="25">
    <location>
        <position position="644"/>
    </location>
    <ligand>
        <name>ATP</name>
        <dbReference type="ChEBI" id="CHEBI:30616"/>
    </ligand>
</feature>
<comment type="cofactor">
    <cofactor evidence="1 26">
        <name>Mg(2+)</name>
        <dbReference type="ChEBI" id="CHEBI:18420"/>
    </cofactor>
</comment>
<evidence type="ECO:0000256" key="27">
    <source>
        <dbReference type="RuleBase" id="RU362033"/>
    </source>
</evidence>
<dbReference type="GO" id="GO:0000287">
    <property type="term" value="F:magnesium ion binding"/>
    <property type="evidence" value="ECO:0007669"/>
    <property type="project" value="UniProtKB-UniRule"/>
</dbReference>
<dbReference type="SUPFAM" id="SSF56784">
    <property type="entry name" value="HAD-like"/>
    <property type="match status" value="1"/>
</dbReference>
<dbReference type="SFLD" id="SFLDF00027">
    <property type="entry name" value="p-type_atpase"/>
    <property type="match status" value="1"/>
</dbReference>
<protein>
    <recommendedName>
        <fullName evidence="27">Phospholipid-transporting ATPase</fullName>
        <ecNumber evidence="27">7.6.2.1</ecNumber>
    </recommendedName>
</protein>
<keyword evidence="13 25" id="KW-0067">ATP-binding</keyword>
<feature type="transmembrane region" description="Helical" evidence="27">
    <location>
        <begin position="1088"/>
        <end position="1108"/>
    </location>
</feature>
<keyword evidence="10 26" id="KW-0479">Metal-binding</keyword>
<feature type="binding site" evidence="26">
    <location>
        <position position="890"/>
    </location>
    <ligand>
        <name>Mg(2+)</name>
        <dbReference type="ChEBI" id="CHEBI:18420"/>
    </ligand>
</feature>
<proteinExistence type="inferred from homology"/>
<evidence type="ECO:0000256" key="22">
    <source>
        <dbReference type="ARBA" id="ARBA00052223"/>
    </source>
</evidence>
<dbReference type="InterPro" id="IPR032631">
    <property type="entry name" value="P-type_ATPase_N"/>
</dbReference>
<evidence type="ECO:0000256" key="3">
    <source>
        <dbReference type="ARBA" id="ARBA00004240"/>
    </source>
</evidence>
<evidence type="ECO:0000256" key="28">
    <source>
        <dbReference type="SAM" id="MobiDB-lite"/>
    </source>
</evidence>
<dbReference type="Gene3D" id="3.40.1110.10">
    <property type="entry name" value="Calcium-transporting ATPase, cytoplasmic domain N"/>
    <property type="match status" value="1"/>
</dbReference>
<feature type="transmembrane region" description="Helical" evidence="27">
    <location>
        <begin position="1137"/>
        <end position="1160"/>
    </location>
</feature>
<dbReference type="PANTHER" id="PTHR24092:SF48">
    <property type="entry name" value="PHOSPHOLIPID-TRANSPORTING ATPASE IC"/>
    <property type="match status" value="1"/>
</dbReference>
<accession>A0A8C5LU49</accession>
<dbReference type="InterPro" id="IPR032630">
    <property type="entry name" value="P_typ_ATPase_c"/>
</dbReference>
<dbReference type="SUPFAM" id="SSF81665">
    <property type="entry name" value="Calcium ATPase, transmembrane domain M"/>
    <property type="match status" value="1"/>
</dbReference>
<dbReference type="FunFam" id="3.40.1110.10:FF:000012">
    <property type="entry name" value="Phospholipid-transporting ATPase"/>
    <property type="match status" value="1"/>
</dbReference>
<feature type="binding site" evidence="25">
    <location>
        <position position="455"/>
    </location>
    <ligand>
        <name>ATP</name>
        <dbReference type="ChEBI" id="CHEBI:30616"/>
    </ligand>
</feature>
<dbReference type="AlphaFoldDB" id="A0A8C5LU49"/>
<dbReference type="EC" id="7.6.2.1" evidence="27"/>
<dbReference type="Pfam" id="PF16209">
    <property type="entry name" value="PhoLip_ATPase_N"/>
    <property type="match status" value="1"/>
</dbReference>
<evidence type="ECO:0000256" key="20">
    <source>
        <dbReference type="ARBA" id="ARBA00034036"/>
    </source>
</evidence>
<dbReference type="Gene3D" id="2.70.150.10">
    <property type="entry name" value="Calcium-transporting ATPase, cytoplasmic transduction domain A"/>
    <property type="match status" value="1"/>
</dbReference>
<dbReference type="GO" id="GO:0016887">
    <property type="term" value="F:ATP hydrolysis activity"/>
    <property type="evidence" value="ECO:0007669"/>
    <property type="project" value="InterPro"/>
</dbReference>
<keyword evidence="18 27" id="KW-0472">Membrane</keyword>
<keyword evidence="15 27" id="KW-1278">Translocase</keyword>
<dbReference type="GO" id="GO:0007030">
    <property type="term" value="P:Golgi organization"/>
    <property type="evidence" value="ECO:0007669"/>
    <property type="project" value="TreeGrafter"/>
</dbReference>
<evidence type="ECO:0000256" key="21">
    <source>
        <dbReference type="ARBA" id="ARBA00051303"/>
    </source>
</evidence>
<evidence type="ECO:0000256" key="6">
    <source>
        <dbReference type="ARBA" id="ARBA00004651"/>
    </source>
</evidence>
<dbReference type="InterPro" id="IPR018303">
    <property type="entry name" value="ATPase_P-typ_P_site"/>
</dbReference>
<evidence type="ECO:0000256" key="7">
    <source>
        <dbReference type="ARBA" id="ARBA00008109"/>
    </source>
</evidence>
<dbReference type="Pfam" id="PF16212">
    <property type="entry name" value="PhoLip_ATPase_C"/>
    <property type="match status" value="1"/>
</dbReference>
<feature type="binding site" evidence="25">
    <location>
        <position position="890"/>
    </location>
    <ligand>
        <name>ATP</name>
        <dbReference type="ChEBI" id="CHEBI:30616"/>
    </ligand>
</feature>
<dbReference type="PRINTS" id="PR00119">
    <property type="entry name" value="CATATPASE"/>
</dbReference>
<dbReference type="FunFam" id="3.40.50.1000:FF:000001">
    <property type="entry name" value="Phospholipid-transporting ATPase IC"/>
    <property type="match status" value="1"/>
</dbReference>
<evidence type="ECO:0000256" key="25">
    <source>
        <dbReference type="PIRSR" id="PIRSR606539-2"/>
    </source>
</evidence>